<proteinExistence type="predicted"/>
<dbReference type="Proteomes" id="UP000215144">
    <property type="component" value="Chromosome 1"/>
</dbReference>
<reference evidence="1 2" key="1">
    <citation type="submission" date="2017-06" db="EMBL/GenBank/DDBJ databases">
        <authorList>
            <consortium name="Pathogen Informatics"/>
        </authorList>
    </citation>
    <scope>NUCLEOTIDE SEQUENCE [LARGE SCALE GENOMIC DNA]</scope>
    <source>
        <strain evidence="1 2">NCTC11291</strain>
    </source>
</reference>
<protein>
    <submittedName>
        <fullName evidence="1">Uncharacterized protein</fullName>
    </submittedName>
</protein>
<dbReference type="AlphaFoldDB" id="A0A239WZW7"/>
<dbReference type="KEGG" id="saco:SAME_01020"/>
<name>A0A239WZW7_STRAI</name>
<dbReference type="RefSeq" id="WP_095122455.1">
    <property type="nucleotide sequence ID" value="NZ_LT906454.1"/>
</dbReference>
<dbReference type="EMBL" id="LT906454">
    <property type="protein sequence ID" value="SNV39696.1"/>
    <property type="molecule type" value="Genomic_DNA"/>
</dbReference>
<dbReference type="OrthoDB" id="2235839at2"/>
<evidence type="ECO:0000313" key="1">
    <source>
        <dbReference type="EMBL" id="SNV39696.1"/>
    </source>
</evidence>
<sequence>MEHRKEKIKQYNKQNPMVRIERSLYDELVCFCNDNDLVISKTVAKFIRYALDNVEVKEVSIPTEQIFIGGERL</sequence>
<organism evidence="1 2">
    <name type="scientific">Streptococcus acidominimus</name>
    <dbReference type="NCBI Taxonomy" id="1326"/>
    <lineage>
        <taxon>Bacteria</taxon>
        <taxon>Bacillati</taxon>
        <taxon>Bacillota</taxon>
        <taxon>Bacilli</taxon>
        <taxon>Lactobacillales</taxon>
        <taxon>Streptococcaceae</taxon>
        <taxon>Streptococcus</taxon>
    </lineage>
</organism>
<evidence type="ECO:0000313" key="2">
    <source>
        <dbReference type="Proteomes" id="UP000215144"/>
    </source>
</evidence>
<gene>
    <name evidence="1" type="ORF">SAMEA4504048_01020</name>
</gene>
<accession>A0A239WZW7</accession>